<organism evidence="5 6">
    <name type="scientific">Macrococcus bovicus</name>
    <dbReference type="NCBI Taxonomy" id="69968"/>
    <lineage>
        <taxon>Bacteria</taxon>
        <taxon>Bacillati</taxon>
        <taxon>Bacillota</taxon>
        <taxon>Bacilli</taxon>
        <taxon>Bacillales</taxon>
        <taxon>Staphylococcaceae</taxon>
        <taxon>Macrococcus</taxon>
    </lineage>
</organism>
<keyword evidence="6" id="KW-1185">Reference proteome</keyword>
<sequence>MFCEEFINKHGVTQYRFVERYTDPLTNKRKQVSVVMNKNGKQSQKEALKRLNSKIDDKLNNVSNTKLYQLTFYQACEEWYEHYVKTSGSKRTTVKTIRSTLNGIENNFDHNMLIVKMDAKIIQKRFNEWNVEVTFGHLVRCKNILRGVFKYVKAFYGLKDVSFFEDITVPKKARTLDQVKAKKNNYLEESEVKELLVKFDEMIENTRNRLMKRSYMRIKNIVEFQILNGLRIGELVAIKVNNIDFDSKKLEVDGSLVREPDKNGKTFGVKDTTKNESSYRVIDLTERSCEILRRVILENKATKQWDDNYFDNGFIFTNNHGSPMQLDKINLLLKNVVEITSFKDKKVTSHTLRHTHISTLAQLGIPIKAIMERVGHSNQNTTIQIYTHVTDQMNKDLLFKLNKLEKNG</sequence>
<name>A0A4R6C2N8_9STAP</name>
<dbReference type="RefSeq" id="WP_133450824.1">
    <property type="nucleotide sequence ID" value="NZ_SCWF01000001.1"/>
</dbReference>
<evidence type="ECO:0000256" key="1">
    <source>
        <dbReference type="ARBA" id="ARBA00008857"/>
    </source>
</evidence>
<dbReference type="CDD" id="cd01189">
    <property type="entry name" value="INT_ICEBs1_C_like"/>
    <property type="match status" value="1"/>
</dbReference>
<dbReference type="Gene3D" id="1.10.150.130">
    <property type="match status" value="1"/>
</dbReference>
<dbReference type="GO" id="GO:0006310">
    <property type="term" value="P:DNA recombination"/>
    <property type="evidence" value="ECO:0007669"/>
    <property type="project" value="UniProtKB-KW"/>
</dbReference>
<keyword evidence="2" id="KW-0238">DNA-binding</keyword>
<evidence type="ECO:0000256" key="3">
    <source>
        <dbReference type="ARBA" id="ARBA00023172"/>
    </source>
</evidence>
<feature type="domain" description="Tyr recombinase" evidence="4">
    <location>
        <begin position="182"/>
        <end position="399"/>
    </location>
</feature>
<dbReference type="PROSITE" id="PS51898">
    <property type="entry name" value="TYR_RECOMBINASE"/>
    <property type="match status" value="1"/>
</dbReference>
<dbReference type="InterPro" id="IPR010998">
    <property type="entry name" value="Integrase_recombinase_N"/>
</dbReference>
<evidence type="ECO:0000313" key="5">
    <source>
        <dbReference type="EMBL" id="TDM15622.1"/>
    </source>
</evidence>
<dbReference type="AlphaFoldDB" id="A0A4R6C2N8"/>
<comment type="caution">
    <text evidence="5">The sequence shown here is derived from an EMBL/GenBank/DDBJ whole genome shotgun (WGS) entry which is preliminary data.</text>
</comment>
<comment type="similarity">
    <text evidence="1">Belongs to the 'phage' integrase family.</text>
</comment>
<dbReference type="PANTHER" id="PTHR30349:SF64">
    <property type="entry name" value="PROPHAGE INTEGRASE INTD-RELATED"/>
    <property type="match status" value="1"/>
</dbReference>
<accession>A0A4R6C2N8</accession>
<dbReference type="InterPro" id="IPR050090">
    <property type="entry name" value="Tyrosine_recombinase_XerCD"/>
</dbReference>
<dbReference type="SUPFAM" id="SSF56349">
    <property type="entry name" value="DNA breaking-rejoining enzymes"/>
    <property type="match status" value="1"/>
</dbReference>
<dbReference type="Gene3D" id="1.10.443.10">
    <property type="entry name" value="Intergrase catalytic core"/>
    <property type="match status" value="1"/>
</dbReference>
<dbReference type="InterPro" id="IPR011010">
    <property type="entry name" value="DNA_brk_join_enz"/>
</dbReference>
<gene>
    <name evidence="5" type="ORF">ERX55_01575</name>
</gene>
<reference evidence="5 6" key="1">
    <citation type="submission" date="2019-01" db="EMBL/GenBank/DDBJ databases">
        <title>Draft genome sequences of the type strains of six Macrococcus species.</title>
        <authorList>
            <person name="Mazhar S."/>
            <person name="Altermann E."/>
            <person name="Hill C."/>
            <person name="Mcauliffe O."/>
        </authorList>
    </citation>
    <scope>NUCLEOTIDE SEQUENCE [LARGE SCALE GENOMIC DNA]</scope>
    <source>
        <strain evidence="5 6">ATCC 51825</strain>
    </source>
</reference>
<proteinExistence type="inferred from homology"/>
<dbReference type="EMBL" id="SCWF01000001">
    <property type="protein sequence ID" value="TDM15622.1"/>
    <property type="molecule type" value="Genomic_DNA"/>
</dbReference>
<protein>
    <submittedName>
        <fullName evidence="5">Site-specific integrase</fullName>
    </submittedName>
</protein>
<keyword evidence="3" id="KW-0233">DNA recombination</keyword>
<dbReference type="GO" id="GO:0015074">
    <property type="term" value="P:DNA integration"/>
    <property type="evidence" value="ECO:0007669"/>
    <property type="project" value="InterPro"/>
</dbReference>
<evidence type="ECO:0000259" key="4">
    <source>
        <dbReference type="PROSITE" id="PS51898"/>
    </source>
</evidence>
<evidence type="ECO:0000256" key="2">
    <source>
        <dbReference type="ARBA" id="ARBA00023125"/>
    </source>
</evidence>
<dbReference type="Proteomes" id="UP000294843">
    <property type="component" value="Unassembled WGS sequence"/>
</dbReference>
<dbReference type="PANTHER" id="PTHR30349">
    <property type="entry name" value="PHAGE INTEGRASE-RELATED"/>
    <property type="match status" value="1"/>
</dbReference>
<dbReference type="InterPro" id="IPR013762">
    <property type="entry name" value="Integrase-like_cat_sf"/>
</dbReference>
<dbReference type="OrthoDB" id="9803188at2"/>
<dbReference type="GO" id="GO:0003677">
    <property type="term" value="F:DNA binding"/>
    <property type="evidence" value="ECO:0007669"/>
    <property type="project" value="UniProtKB-KW"/>
</dbReference>
<dbReference type="Pfam" id="PF00589">
    <property type="entry name" value="Phage_integrase"/>
    <property type="match status" value="1"/>
</dbReference>
<evidence type="ECO:0000313" key="6">
    <source>
        <dbReference type="Proteomes" id="UP000294843"/>
    </source>
</evidence>
<dbReference type="InterPro" id="IPR002104">
    <property type="entry name" value="Integrase_catalytic"/>
</dbReference>